<keyword evidence="14" id="KW-1185">Reference proteome</keyword>
<feature type="compositionally biased region" description="Basic and acidic residues" evidence="12">
    <location>
        <begin position="80"/>
        <end position="99"/>
    </location>
</feature>
<keyword evidence="7" id="KW-0539">Nucleus</keyword>
<evidence type="ECO:0000256" key="2">
    <source>
        <dbReference type="ARBA" id="ARBA00004496"/>
    </source>
</evidence>
<feature type="region of interest" description="Disordered" evidence="12">
    <location>
        <begin position="79"/>
        <end position="149"/>
    </location>
</feature>
<feature type="compositionally biased region" description="Acidic residues" evidence="12">
    <location>
        <begin position="138"/>
        <end position="149"/>
    </location>
</feature>
<comment type="similarity">
    <text evidence="8">Belongs to the importin beta family. Importin beta-2 subfamily.</text>
</comment>
<evidence type="ECO:0000256" key="12">
    <source>
        <dbReference type="SAM" id="MobiDB-lite"/>
    </source>
</evidence>
<proteinExistence type="inferred from homology"/>
<dbReference type="Gene3D" id="1.25.10.10">
    <property type="entry name" value="Leucine-rich Repeat Variant"/>
    <property type="match status" value="2"/>
</dbReference>
<dbReference type="PANTHER" id="PTHR10527">
    <property type="entry name" value="IMPORTIN BETA"/>
    <property type="match status" value="1"/>
</dbReference>
<dbReference type="InterPro" id="IPR016024">
    <property type="entry name" value="ARM-type_fold"/>
</dbReference>
<dbReference type="Pfam" id="PF25574">
    <property type="entry name" value="TPR_IMB1"/>
    <property type="match status" value="1"/>
</dbReference>
<dbReference type="GO" id="GO:0005737">
    <property type="term" value="C:cytoplasm"/>
    <property type="evidence" value="ECO:0007669"/>
    <property type="project" value="UniProtKB-SubCell"/>
</dbReference>
<dbReference type="GO" id="GO:0031981">
    <property type="term" value="C:nuclear lumen"/>
    <property type="evidence" value="ECO:0007669"/>
    <property type="project" value="UniProtKB-ARBA"/>
</dbReference>
<evidence type="ECO:0000256" key="1">
    <source>
        <dbReference type="ARBA" id="ARBA00004123"/>
    </source>
</evidence>
<dbReference type="OrthoDB" id="951172at2759"/>
<evidence type="ECO:0000256" key="3">
    <source>
        <dbReference type="ARBA" id="ARBA00022448"/>
    </source>
</evidence>
<evidence type="ECO:0000256" key="10">
    <source>
        <dbReference type="ARBA" id="ARBA00076938"/>
    </source>
</evidence>
<feature type="compositionally biased region" description="Acidic residues" evidence="12">
    <location>
        <begin position="102"/>
        <end position="113"/>
    </location>
</feature>
<evidence type="ECO:0000256" key="6">
    <source>
        <dbReference type="ARBA" id="ARBA00022927"/>
    </source>
</evidence>
<evidence type="ECO:0000256" key="7">
    <source>
        <dbReference type="ARBA" id="ARBA00023242"/>
    </source>
</evidence>
<evidence type="ECO:0000256" key="9">
    <source>
        <dbReference type="ARBA" id="ARBA00067327"/>
    </source>
</evidence>
<dbReference type="AlphaFoldDB" id="A0A6J0J8W8"/>
<keyword evidence="3" id="KW-0813">Transport</keyword>
<keyword evidence="6" id="KW-0653">Protein transport</keyword>
<name>A0A6J0J8W8_9PASS</name>
<dbReference type="InterPro" id="IPR058584">
    <property type="entry name" value="IMB1_TNPO1-like_TPR"/>
</dbReference>
<dbReference type="FunFam" id="1.25.10.10:FF:000028">
    <property type="entry name" value="Transportin-1 isoform 1"/>
    <property type="match status" value="1"/>
</dbReference>
<evidence type="ECO:0000313" key="15">
    <source>
        <dbReference type="RefSeq" id="XP_017695418.1"/>
    </source>
</evidence>
<dbReference type="InterPro" id="IPR011989">
    <property type="entry name" value="ARM-like"/>
</dbReference>
<dbReference type="Pfam" id="PF13513">
    <property type="entry name" value="HEAT_EZ"/>
    <property type="match status" value="1"/>
</dbReference>
<dbReference type="GO" id="GO:0006606">
    <property type="term" value="P:protein import into nucleus"/>
    <property type="evidence" value="ECO:0007669"/>
    <property type="project" value="InterPro"/>
</dbReference>
<evidence type="ECO:0000259" key="13">
    <source>
        <dbReference type="Pfam" id="PF25574"/>
    </source>
</evidence>
<protein>
    <recommendedName>
        <fullName evidence="9">Transportin-1</fullName>
    </recommendedName>
    <alternativeName>
        <fullName evidence="10">Importin beta-2</fullName>
    </alternativeName>
    <alternativeName>
        <fullName evidence="11">Karyopherin beta-2</fullName>
    </alternativeName>
</protein>
<dbReference type="Proteomes" id="UP000504624">
    <property type="component" value="Unplaced"/>
</dbReference>
<comment type="subcellular location">
    <subcellularLocation>
        <location evidence="2">Cytoplasm</location>
    </subcellularLocation>
    <subcellularLocation>
        <location evidence="1">Nucleus</location>
    </subcellularLocation>
</comment>
<sequence length="578" mass="65687">MASRRDTMMSRRDTMMSHCDMMMSCRNTMTSRHDTMMSRRDMTMSCRNTMTSCHDTMMLCRDTMMSRCDMTMSCRNMMTSRRDTMTSRRDMTTSRRDAPQGDVEEDEAVPDSEQDIKPRFHKSRTVTLAHEEQRGGDGDGDGDDEDDDETLSDWNLRKCSAAALDVLANVFREELLPHLLPLLKELLFHLEWVVKESGILVLGAIAEGCMQGMVPYLPELVPHLIRCLADRKALVRSIACWTLSRYAHWVVAQPPELYLKPLMTELLQRILDSNKRCLSSVATALQSGFLPYCEPVYQRCVTLVQKTLAQAMMYNQHPEQYEAPDKDFMIVALDLLSGLAEGLGGHVEQLVARSNIMTLLFQCMQDTMPEVRQSSFALLGDLTKACFVHVKPCIAEFMPILGTNLNPEFISVCNNATWAIGEICMQMGAEMQPYVQMVLTNLVEIINRPNTPKTLLENTAITIGRLGFVCPQEVAPMLQQFIRPWCTSLRNIRDNEEKDSAFRGICVMIGVNPGGVVQDFIFFCDAVASWVSPKDDLRDMFYKILHGFKAQVGEENWQQFSEQFPPLLKERLAAFYGV</sequence>
<dbReference type="RefSeq" id="XP_017695418.1">
    <property type="nucleotide sequence ID" value="XM_017839929.1"/>
</dbReference>
<accession>A0A6J0J8W8</accession>
<keyword evidence="4" id="KW-0963">Cytoplasm</keyword>
<gene>
    <name evidence="15" type="primary">LOC108510261</name>
</gene>
<feature type="domain" description="Importin subunit beta-1/Transportin-1-like TPR repeats" evidence="13">
    <location>
        <begin position="354"/>
        <end position="456"/>
    </location>
</feature>
<evidence type="ECO:0000256" key="4">
    <source>
        <dbReference type="ARBA" id="ARBA00022490"/>
    </source>
</evidence>
<evidence type="ECO:0000256" key="11">
    <source>
        <dbReference type="ARBA" id="ARBA00080641"/>
    </source>
</evidence>
<organism evidence="14 15">
    <name type="scientific">Lepidothrix coronata</name>
    <name type="common">blue-crowned manakin</name>
    <dbReference type="NCBI Taxonomy" id="321398"/>
    <lineage>
        <taxon>Eukaryota</taxon>
        <taxon>Metazoa</taxon>
        <taxon>Chordata</taxon>
        <taxon>Craniata</taxon>
        <taxon>Vertebrata</taxon>
        <taxon>Euteleostomi</taxon>
        <taxon>Archelosauria</taxon>
        <taxon>Archosauria</taxon>
        <taxon>Dinosauria</taxon>
        <taxon>Saurischia</taxon>
        <taxon>Theropoda</taxon>
        <taxon>Coelurosauria</taxon>
        <taxon>Aves</taxon>
        <taxon>Neognathae</taxon>
        <taxon>Neoaves</taxon>
        <taxon>Telluraves</taxon>
        <taxon>Australaves</taxon>
        <taxon>Passeriformes</taxon>
        <taxon>Pipridae</taxon>
        <taxon>Lepidothrix</taxon>
    </lineage>
</organism>
<keyword evidence="5" id="KW-0677">Repeat</keyword>
<evidence type="ECO:0000313" key="14">
    <source>
        <dbReference type="Proteomes" id="UP000504624"/>
    </source>
</evidence>
<dbReference type="GeneID" id="108510261"/>
<dbReference type="SUPFAM" id="SSF48371">
    <property type="entry name" value="ARM repeat"/>
    <property type="match status" value="1"/>
</dbReference>
<dbReference type="InterPro" id="IPR040122">
    <property type="entry name" value="Importin_beta"/>
</dbReference>
<evidence type="ECO:0000256" key="5">
    <source>
        <dbReference type="ARBA" id="ARBA00022737"/>
    </source>
</evidence>
<evidence type="ECO:0000256" key="8">
    <source>
        <dbReference type="ARBA" id="ARBA00038423"/>
    </source>
</evidence>
<reference evidence="15" key="1">
    <citation type="submission" date="2025-08" db="UniProtKB">
        <authorList>
            <consortium name="RefSeq"/>
        </authorList>
    </citation>
    <scope>IDENTIFICATION</scope>
</reference>